<gene>
    <name evidence="12" type="ORF">FZC35_00545</name>
</gene>
<sequence>MILKIIKKIVLFSTLFLFADNVEDANNSMDQKTQEVAVQEEDKINALGKKIDELQKEIGKISESLNGKAEIKQVKQEEEKKHKTLILNIIRTIQIVYKTLMKSIKFVFTNKDTNILIKNAFKDLLKLALFSLASSYIIFALFKKIMQYYCSLYKNKWHAVALDFSASVFLTSFLLLINLLPELELIISNNNAFSHNEMKFLFVTLTRVIFSALIIYTTRIILSYSKNKIILNMHKPIMHNMISICIAWSTFDIMKHFIAIYEINQLNSEVVKDISLIANFFYTLILVHALITLRQKLKHKFENRNIWVKNFTSLQSMSLVVIYIMIIFWIDLNISYKLTRAFVSMILWPSILISSTLSRKYIINYIRSLNYMHRSKLNKMYLNILSIIKKSIAPITILITLQIWGISLYKNAIVIVNQFALDKMLGLFYLSIATFTAISFTKHVLVNWLVSKIKKNQDNERKFEILFNILTSSFKSLIWFITFLGSLSIFGYNTSQIIPALGVFSAGLSFSIRDMITDLLNGLFIIMDNTIMVGDLIIIDGKNAKVEDMNLRYMEVRRDDGTLITIPYHRVNEVFNKSRNFMAVIMNVAVKYDTDPEKAMETMHEGFNLLRNLEMFRHKVFVPLEMRGVSELNGIYYSIQAKLKVMPGYQFKAQRAFNKIIKELFDENGIQMPTEITLGHLNNTPSTITKLPESLT</sequence>
<feature type="transmembrane region" description="Helical" evidence="8">
    <location>
        <begin position="380"/>
        <end position="404"/>
    </location>
</feature>
<dbReference type="Gene3D" id="2.30.30.60">
    <property type="match status" value="1"/>
</dbReference>
<dbReference type="InterPro" id="IPR045276">
    <property type="entry name" value="YbiO_bact"/>
</dbReference>
<evidence type="ECO:0000256" key="4">
    <source>
        <dbReference type="ARBA" id="ARBA00022692"/>
    </source>
</evidence>
<evidence type="ECO:0000256" key="1">
    <source>
        <dbReference type="ARBA" id="ARBA00004651"/>
    </source>
</evidence>
<accession>A0A5C0UFP6</accession>
<protein>
    <submittedName>
        <fullName evidence="12">Mechanosensitive ion channel</fullName>
    </submittedName>
</protein>
<dbReference type="OrthoDB" id="9814206at2"/>
<dbReference type="InterPro" id="IPR010920">
    <property type="entry name" value="LSM_dom_sf"/>
</dbReference>
<evidence type="ECO:0000256" key="2">
    <source>
        <dbReference type="ARBA" id="ARBA00008017"/>
    </source>
</evidence>
<dbReference type="GO" id="GO:0008381">
    <property type="term" value="F:mechanosensitive monoatomic ion channel activity"/>
    <property type="evidence" value="ECO:0007669"/>
    <property type="project" value="InterPro"/>
</dbReference>
<feature type="transmembrane region" description="Helical" evidence="8">
    <location>
        <begin position="200"/>
        <end position="222"/>
    </location>
</feature>
<dbReference type="SUPFAM" id="SSF82689">
    <property type="entry name" value="Mechanosensitive channel protein MscS (YggB), C-terminal domain"/>
    <property type="match status" value="1"/>
</dbReference>
<feature type="transmembrane region" description="Helical" evidence="8">
    <location>
        <begin position="338"/>
        <end position="359"/>
    </location>
</feature>
<dbReference type="KEGG" id="cip:FZC35_00545"/>
<dbReference type="PANTHER" id="PTHR30460:SF1">
    <property type="entry name" value="MECHANOSENSITIVE ION CHANNEL"/>
    <property type="match status" value="1"/>
</dbReference>
<evidence type="ECO:0000256" key="5">
    <source>
        <dbReference type="ARBA" id="ARBA00022989"/>
    </source>
</evidence>
<evidence type="ECO:0000256" key="7">
    <source>
        <dbReference type="SAM" id="Coils"/>
    </source>
</evidence>
<keyword evidence="3" id="KW-1003">Cell membrane</keyword>
<feature type="domain" description="Mechanosensitive ion channel MscS" evidence="10">
    <location>
        <begin position="514"/>
        <end position="572"/>
    </location>
</feature>
<feature type="transmembrane region" description="Helical" evidence="8">
    <location>
        <begin position="424"/>
        <end position="445"/>
    </location>
</feature>
<dbReference type="PANTHER" id="PTHR30460">
    <property type="entry name" value="MODERATE CONDUCTANCE MECHANOSENSITIVE CHANNEL YBIO"/>
    <property type="match status" value="1"/>
</dbReference>
<feature type="chain" id="PRO_5022911943" evidence="9">
    <location>
        <begin position="20"/>
        <end position="696"/>
    </location>
</feature>
<dbReference type="GO" id="GO:0005886">
    <property type="term" value="C:plasma membrane"/>
    <property type="evidence" value="ECO:0007669"/>
    <property type="project" value="UniProtKB-SubCell"/>
</dbReference>
<evidence type="ECO:0000256" key="6">
    <source>
        <dbReference type="ARBA" id="ARBA00023136"/>
    </source>
</evidence>
<keyword evidence="13" id="KW-1185">Reference proteome</keyword>
<comment type="subcellular location">
    <subcellularLocation>
        <location evidence="1">Cell membrane</location>
        <topology evidence="1">Multi-pass membrane protein</topology>
    </subcellularLocation>
</comment>
<feature type="signal peptide" evidence="9">
    <location>
        <begin position="1"/>
        <end position="19"/>
    </location>
</feature>
<feature type="transmembrane region" description="Helical" evidence="8">
    <location>
        <begin position="162"/>
        <end position="180"/>
    </location>
</feature>
<evidence type="ECO:0000256" key="9">
    <source>
        <dbReference type="SAM" id="SignalP"/>
    </source>
</evidence>
<evidence type="ECO:0000313" key="13">
    <source>
        <dbReference type="Proteomes" id="UP000325155"/>
    </source>
</evidence>
<name>A0A5C0UFP6_9PROT</name>
<dbReference type="SUPFAM" id="SSF50182">
    <property type="entry name" value="Sm-like ribonucleoproteins"/>
    <property type="match status" value="1"/>
</dbReference>
<dbReference type="AlphaFoldDB" id="A0A5C0UFP6"/>
<dbReference type="Pfam" id="PF00924">
    <property type="entry name" value="MS_channel_2nd"/>
    <property type="match status" value="1"/>
</dbReference>
<proteinExistence type="inferred from homology"/>
<feature type="transmembrane region" description="Helical" evidence="8">
    <location>
        <begin position="496"/>
        <end position="512"/>
    </location>
</feature>
<keyword evidence="4 8" id="KW-0812">Transmembrane</keyword>
<dbReference type="Gene3D" id="1.10.287.1260">
    <property type="match status" value="1"/>
</dbReference>
<feature type="transmembrane region" description="Helical" evidence="8">
    <location>
        <begin position="314"/>
        <end position="332"/>
    </location>
</feature>
<evidence type="ECO:0000259" key="10">
    <source>
        <dbReference type="Pfam" id="PF00924"/>
    </source>
</evidence>
<reference evidence="12 13" key="1">
    <citation type="submission" date="2019-08" db="EMBL/GenBank/DDBJ databases">
        <title>Highly reduced genomes of protist endosymbionts show evolutionary convergence.</title>
        <authorList>
            <person name="George E."/>
            <person name="Husnik F."/>
            <person name="Tashyreva D."/>
            <person name="Prokopchuk G."/>
            <person name="Horak A."/>
            <person name="Kwong W.K."/>
            <person name="Lukes J."/>
            <person name="Keeling P.J."/>
        </authorList>
    </citation>
    <scope>NUCLEOTIDE SEQUENCE [LARGE SCALE GENOMIC DNA]</scope>
    <source>
        <strain evidence="12">1605</strain>
    </source>
</reference>
<keyword evidence="7" id="KW-0175">Coiled coil</keyword>
<dbReference type="RefSeq" id="WP_148980721.1">
    <property type="nucleotide sequence ID" value="NZ_CP043315.1"/>
</dbReference>
<evidence type="ECO:0000313" key="12">
    <source>
        <dbReference type="EMBL" id="QEK37874.1"/>
    </source>
</evidence>
<keyword evidence="9" id="KW-0732">Signal</keyword>
<feature type="domain" description="Mechanosensitive ion channel MscS C-terminal" evidence="11">
    <location>
        <begin position="586"/>
        <end position="672"/>
    </location>
</feature>
<dbReference type="InterPro" id="IPR006685">
    <property type="entry name" value="MscS_channel_2nd"/>
</dbReference>
<feature type="transmembrane region" description="Helical" evidence="8">
    <location>
        <begin position="465"/>
        <end position="490"/>
    </location>
</feature>
<dbReference type="InterPro" id="IPR011066">
    <property type="entry name" value="MscS_channel_C_sf"/>
</dbReference>
<organism evidence="12 13">
    <name type="scientific">Candidatus Cytomitobacter indipagum</name>
    <dbReference type="NCBI Taxonomy" id="2601575"/>
    <lineage>
        <taxon>Bacteria</taxon>
        <taxon>Pseudomonadati</taxon>
        <taxon>Pseudomonadota</taxon>
        <taxon>Alphaproteobacteria</taxon>
        <taxon>Holosporales</taxon>
        <taxon>Holosporaceae</taxon>
        <taxon>Candidatus Cytomitobacter</taxon>
    </lineage>
</organism>
<keyword evidence="6 8" id="KW-0472">Membrane</keyword>
<dbReference type="Gene3D" id="3.30.70.100">
    <property type="match status" value="1"/>
</dbReference>
<dbReference type="SUPFAM" id="SSF82861">
    <property type="entry name" value="Mechanosensitive channel protein MscS (YggB), transmembrane region"/>
    <property type="match status" value="1"/>
</dbReference>
<dbReference type="Proteomes" id="UP000325155">
    <property type="component" value="Chromosome"/>
</dbReference>
<evidence type="ECO:0000256" key="8">
    <source>
        <dbReference type="SAM" id="Phobius"/>
    </source>
</evidence>
<evidence type="ECO:0000256" key="3">
    <source>
        <dbReference type="ARBA" id="ARBA00022475"/>
    </source>
</evidence>
<dbReference type="InterPro" id="IPR023408">
    <property type="entry name" value="MscS_beta-dom_sf"/>
</dbReference>
<dbReference type="InterPro" id="IPR049278">
    <property type="entry name" value="MS_channel_C"/>
</dbReference>
<keyword evidence="5 8" id="KW-1133">Transmembrane helix</keyword>
<feature type="transmembrane region" description="Helical" evidence="8">
    <location>
        <begin position="274"/>
        <end position="293"/>
    </location>
</feature>
<evidence type="ECO:0000259" key="11">
    <source>
        <dbReference type="Pfam" id="PF21082"/>
    </source>
</evidence>
<dbReference type="EMBL" id="CP043315">
    <property type="protein sequence ID" value="QEK37874.1"/>
    <property type="molecule type" value="Genomic_DNA"/>
</dbReference>
<feature type="transmembrane region" description="Helical" evidence="8">
    <location>
        <begin position="124"/>
        <end position="142"/>
    </location>
</feature>
<feature type="coiled-coil region" evidence="7">
    <location>
        <begin position="22"/>
        <end position="64"/>
    </location>
</feature>
<dbReference type="Pfam" id="PF21082">
    <property type="entry name" value="MS_channel_3rd"/>
    <property type="match status" value="1"/>
</dbReference>
<feature type="transmembrane region" description="Helical" evidence="8">
    <location>
        <begin position="519"/>
        <end position="539"/>
    </location>
</feature>
<comment type="similarity">
    <text evidence="2">Belongs to the MscS (TC 1.A.23) family.</text>
</comment>
<dbReference type="InterPro" id="IPR011014">
    <property type="entry name" value="MscS_channel_TM-2"/>
</dbReference>